<sequence length="173" mass="20053">MKNIFVVFVLFLTLMSCNTETQKIGFVNNKDLVNDYQEKMDIEAKFKTKIEAFEKRTDSIGQAFQQEAQAFQLKAQNMKQEQAQAEYQALGQKQQMLQQRIQLEESQIQEESQQTIDTLIKKVRDYVKDYGKKNGYTYILGSNEAGSVMYGDEKNDLTKEILDALNADYKKSE</sequence>
<accession>A0A1I4Z9H6</accession>
<organism evidence="4 5">
    <name type="scientific">Bizionia echini</name>
    <dbReference type="NCBI Taxonomy" id="649333"/>
    <lineage>
        <taxon>Bacteria</taxon>
        <taxon>Pseudomonadati</taxon>
        <taxon>Bacteroidota</taxon>
        <taxon>Flavobacteriia</taxon>
        <taxon>Flavobacteriales</taxon>
        <taxon>Flavobacteriaceae</taxon>
        <taxon>Bizionia</taxon>
    </lineage>
</organism>
<proteinExistence type="inferred from homology"/>
<dbReference type="PANTHER" id="PTHR35089:SF1">
    <property type="entry name" value="CHAPERONE PROTEIN SKP"/>
    <property type="match status" value="1"/>
</dbReference>
<dbReference type="STRING" id="649333.SAMN04487989_101643"/>
<dbReference type="InterPro" id="IPR005632">
    <property type="entry name" value="Chaperone_Skp"/>
</dbReference>
<evidence type="ECO:0000313" key="5">
    <source>
        <dbReference type="Proteomes" id="UP000198705"/>
    </source>
</evidence>
<comment type="similarity">
    <text evidence="1">Belongs to the Skp family.</text>
</comment>
<dbReference type="PROSITE" id="PS51257">
    <property type="entry name" value="PROKAR_LIPOPROTEIN"/>
    <property type="match status" value="1"/>
</dbReference>
<evidence type="ECO:0000256" key="2">
    <source>
        <dbReference type="ARBA" id="ARBA00022729"/>
    </source>
</evidence>
<name>A0A1I4Z9H6_9FLAO</name>
<dbReference type="RefSeq" id="WP_092206188.1">
    <property type="nucleotide sequence ID" value="NZ_FOVN01000001.1"/>
</dbReference>
<dbReference type="SMART" id="SM00935">
    <property type="entry name" value="OmpH"/>
    <property type="match status" value="1"/>
</dbReference>
<dbReference type="OrthoDB" id="1145062at2"/>
<dbReference type="Pfam" id="PF03938">
    <property type="entry name" value="OmpH"/>
    <property type="match status" value="1"/>
</dbReference>
<protein>
    <submittedName>
        <fullName evidence="4">Periplasmic chaperone for outer membrane proteins Skp</fullName>
    </submittedName>
</protein>
<feature type="coiled-coil region" evidence="3">
    <location>
        <begin position="68"/>
        <end position="114"/>
    </location>
</feature>
<dbReference type="Gene3D" id="3.30.910.20">
    <property type="entry name" value="Skp domain"/>
    <property type="match status" value="1"/>
</dbReference>
<evidence type="ECO:0000256" key="3">
    <source>
        <dbReference type="SAM" id="Coils"/>
    </source>
</evidence>
<reference evidence="5" key="1">
    <citation type="submission" date="2016-10" db="EMBL/GenBank/DDBJ databases">
        <authorList>
            <person name="Varghese N."/>
            <person name="Submissions S."/>
        </authorList>
    </citation>
    <scope>NUCLEOTIDE SEQUENCE [LARGE SCALE GENOMIC DNA]</scope>
    <source>
        <strain evidence="5">DSM 23925</strain>
    </source>
</reference>
<dbReference type="Proteomes" id="UP000198705">
    <property type="component" value="Unassembled WGS sequence"/>
</dbReference>
<dbReference type="GO" id="GO:0051082">
    <property type="term" value="F:unfolded protein binding"/>
    <property type="evidence" value="ECO:0007669"/>
    <property type="project" value="InterPro"/>
</dbReference>
<gene>
    <name evidence="4" type="ORF">SAMN04487989_101643</name>
</gene>
<dbReference type="InterPro" id="IPR024930">
    <property type="entry name" value="Skp_dom_sf"/>
</dbReference>
<dbReference type="EMBL" id="FOVN01000001">
    <property type="protein sequence ID" value="SFN46906.1"/>
    <property type="molecule type" value="Genomic_DNA"/>
</dbReference>
<evidence type="ECO:0000313" key="4">
    <source>
        <dbReference type="EMBL" id="SFN46906.1"/>
    </source>
</evidence>
<dbReference type="AlphaFoldDB" id="A0A1I4Z9H6"/>
<keyword evidence="5" id="KW-1185">Reference proteome</keyword>
<keyword evidence="3" id="KW-0175">Coiled coil</keyword>
<keyword evidence="2" id="KW-0732">Signal</keyword>
<dbReference type="GO" id="GO:0005829">
    <property type="term" value="C:cytosol"/>
    <property type="evidence" value="ECO:0007669"/>
    <property type="project" value="TreeGrafter"/>
</dbReference>
<dbReference type="PANTHER" id="PTHR35089">
    <property type="entry name" value="CHAPERONE PROTEIN SKP"/>
    <property type="match status" value="1"/>
</dbReference>
<dbReference type="GO" id="GO:0050821">
    <property type="term" value="P:protein stabilization"/>
    <property type="evidence" value="ECO:0007669"/>
    <property type="project" value="TreeGrafter"/>
</dbReference>
<evidence type="ECO:0000256" key="1">
    <source>
        <dbReference type="ARBA" id="ARBA00009091"/>
    </source>
</evidence>
<dbReference type="SUPFAM" id="SSF111384">
    <property type="entry name" value="OmpH-like"/>
    <property type="match status" value="1"/>
</dbReference>